<sequence>MRRGEVWWTELPAPARRRPVVLLSRDEAYQVRELVTVAPVTTRIRSIPSEVQLGKAEGLPKKCVVNLDTITTIPKRLLAERICLLPEGVIQNIENAIRFSLGMRRAE</sequence>
<dbReference type="Pfam" id="PF02452">
    <property type="entry name" value="PemK_toxin"/>
    <property type="match status" value="1"/>
</dbReference>
<dbReference type="Proteomes" id="UP000315525">
    <property type="component" value="Unassembled WGS sequence"/>
</dbReference>
<dbReference type="GO" id="GO:0004521">
    <property type="term" value="F:RNA endonuclease activity"/>
    <property type="evidence" value="ECO:0007669"/>
    <property type="project" value="TreeGrafter"/>
</dbReference>
<dbReference type="SUPFAM" id="SSF50118">
    <property type="entry name" value="Cell growth inhibitor/plasmid maintenance toxic component"/>
    <property type="match status" value="1"/>
</dbReference>
<dbReference type="AlphaFoldDB" id="A0A523UUM6"/>
<organism evidence="1 2">
    <name type="scientific">candidate division TA06 bacterium</name>
    <dbReference type="NCBI Taxonomy" id="2250710"/>
    <lineage>
        <taxon>Bacteria</taxon>
        <taxon>Bacteria division TA06</taxon>
    </lineage>
</organism>
<comment type="caution">
    <text evidence="1">The sequence shown here is derived from an EMBL/GenBank/DDBJ whole genome shotgun (WGS) entry which is preliminary data.</text>
</comment>
<dbReference type="InterPro" id="IPR011067">
    <property type="entry name" value="Plasmid_toxin/cell-grow_inhib"/>
</dbReference>
<dbReference type="GO" id="GO:0003677">
    <property type="term" value="F:DNA binding"/>
    <property type="evidence" value="ECO:0007669"/>
    <property type="project" value="InterPro"/>
</dbReference>
<evidence type="ECO:0000313" key="2">
    <source>
        <dbReference type="Proteomes" id="UP000315525"/>
    </source>
</evidence>
<proteinExistence type="predicted"/>
<dbReference type="GO" id="GO:0016075">
    <property type="term" value="P:rRNA catabolic process"/>
    <property type="evidence" value="ECO:0007669"/>
    <property type="project" value="TreeGrafter"/>
</dbReference>
<dbReference type="PANTHER" id="PTHR33988:SF2">
    <property type="entry name" value="ENDORIBONUCLEASE MAZF"/>
    <property type="match status" value="1"/>
</dbReference>
<evidence type="ECO:0000313" key="1">
    <source>
        <dbReference type="EMBL" id="TET45981.1"/>
    </source>
</evidence>
<dbReference type="InterPro" id="IPR003477">
    <property type="entry name" value="PemK-like"/>
</dbReference>
<protein>
    <submittedName>
        <fullName evidence="1">Type II toxin-antitoxin system PemK/MazF family toxin</fullName>
    </submittedName>
</protein>
<accession>A0A523UUM6</accession>
<name>A0A523UUM6_UNCT6</name>
<dbReference type="GO" id="GO:0006402">
    <property type="term" value="P:mRNA catabolic process"/>
    <property type="evidence" value="ECO:0007669"/>
    <property type="project" value="TreeGrafter"/>
</dbReference>
<reference evidence="1 2" key="1">
    <citation type="submission" date="2019-03" db="EMBL/GenBank/DDBJ databases">
        <title>Metabolic potential of uncultured bacteria and archaea associated with petroleum seepage in deep-sea sediments.</title>
        <authorList>
            <person name="Dong X."/>
            <person name="Hubert C."/>
        </authorList>
    </citation>
    <scope>NUCLEOTIDE SEQUENCE [LARGE SCALE GENOMIC DNA]</scope>
    <source>
        <strain evidence="1">E44_bin18</strain>
    </source>
</reference>
<gene>
    <name evidence="1" type="ORF">E3J62_05440</name>
</gene>
<dbReference type="EMBL" id="SOJN01000070">
    <property type="protein sequence ID" value="TET45981.1"/>
    <property type="molecule type" value="Genomic_DNA"/>
</dbReference>
<dbReference type="PANTHER" id="PTHR33988">
    <property type="entry name" value="ENDORIBONUCLEASE MAZF-RELATED"/>
    <property type="match status" value="1"/>
</dbReference>
<dbReference type="Gene3D" id="2.30.30.110">
    <property type="match status" value="1"/>
</dbReference>